<name>A0A9P1H1D7_9PEZI</name>
<accession>A0A9P1H1D7</accession>
<proteinExistence type="predicted"/>
<comment type="caution">
    <text evidence="1">The sequence shown here is derived from an EMBL/GenBank/DDBJ whole genome shotgun (WGS) entry which is preliminary data.</text>
</comment>
<sequence>MSNEGFELYKMDLDEYKTEMMVYGEIALPRAKARELFLTTVSSHLQTCYCSPQQGISQCPPAETWEDWISQWEMVTAKAAAYEVPEVLQPALWVSDLKDLFQGDLAFVSQCVDDAYKDQILDGTLRYSAVAGFLRSALRWRNEPPQLARLGSVRVQLSSSSSSDTSEAED</sequence>
<gene>
    <name evidence="1" type="ORF">PPNO1_LOCUS3853</name>
</gene>
<organism evidence="1 2">
    <name type="scientific">Parascedosporium putredinis</name>
    <dbReference type="NCBI Taxonomy" id="1442378"/>
    <lineage>
        <taxon>Eukaryota</taxon>
        <taxon>Fungi</taxon>
        <taxon>Dikarya</taxon>
        <taxon>Ascomycota</taxon>
        <taxon>Pezizomycotina</taxon>
        <taxon>Sordariomycetes</taxon>
        <taxon>Hypocreomycetidae</taxon>
        <taxon>Microascales</taxon>
        <taxon>Microascaceae</taxon>
        <taxon>Parascedosporium</taxon>
    </lineage>
</organism>
<protein>
    <submittedName>
        <fullName evidence="1">Uncharacterized protein</fullName>
    </submittedName>
</protein>
<dbReference type="Proteomes" id="UP000838763">
    <property type="component" value="Unassembled WGS sequence"/>
</dbReference>
<dbReference type="AlphaFoldDB" id="A0A9P1H1D7"/>
<evidence type="ECO:0000313" key="1">
    <source>
        <dbReference type="EMBL" id="CAI4214122.1"/>
    </source>
</evidence>
<dbReference type="EMBL" id="CALLCH030000010">
    <property type="protein sequence ID" value="CAI4214122.1"/>
    <property type="molecule type" value="Genomic_DNA"/>
</dbReference>
<evidence type="ECO:0000313" key="2">
    <source>
        <dbReference type="Proteomes" id="UP000838763"/>
    </source>
</evidence>
<reference evidence="1" key="1">
    <citation type="submission" date="2022-11" db="EMBL/GenBank/DDBJ databases">
        <authorList>
            <person name="Scott C."/>
            <person name="Bruce N."/>
        </authorList>
    </citation>
    <scope>NUCLEOTIDE SEQUENCE</scope>
</reference>
<keyword evidence="2" id="KW-1185">Reference proteome</keyword>